<evidence type="ECO:0000313" key="2">
    <source>
        <dbReference type="Proteomes" id="UP000048600"/>
    </source>
</evidence>
<dbReference type="EMBL" id="CHKL01000629">
    <property type="protein sequence ID" value="COX09082.1"/>
    <property type="molecule type" value="Genomic_DNA"/>
</dbReference>
<accession>A0A655JKU3</accession>
<protein>
    <submittedName>
        <fullName evidence="1">Uncharacterized protein</fullName>
    </submittedName>
</protein>
<evidence type="ECO:0000313" key="1">
    <source>
        <dbReference type="EMBL" id="COX09082.1"/>
    </source>
</evidence>
<reference evidence="1 2" key="1">
    <citation type="submission" date="2015-03" db="EMBL/GenBank/DDBJ databases">
        <authorList>
            <consortium name="Pathogen Informatics"/>
        </authorList>
    </citation>
    <scope>NUCLEOTIDE SEQUENCE [LARGE SCALE GENOMIC DNA]</scope>
    <source>
        <strain evidence="1 2">P00601463</strain>
    </source>
</reference>
<proteinExistence type="predicted"/>
<name>A0A655JKU3_MYCTX</name>
<dbReference type="AlphaFoldDB" id="A0A655JKU3"/>
<organism evidence="1 2">
    <name type="scientific">Mycobacterium tuberculosis</name>
    <dbReference type="NCBI Taxonomy" id="1773"/>
    <lineage>
        <taxon>Bacteria</taxon>
        <taxon>Bacillati</taxon>
        <taxon>Actinomycetota</taxon>
        <taxon>Actinomycetes</taxon>
        <taxon>Mycobacteriales</taxon>
        <taxon>Mycobacteriaceae</taxon>
        <taxon>Mycobacterium</taxon>
        <taxon>Mycobacterium tuberculosis complex</taxon>
    </lineage>
</organism>
<sequence length="237" mass="26132">MFGGPGELAQEAHDRVGIQQLGHAVGCAPTALEIEPALLAVSGGDHDHTTVGHQLAIQRQGIRRRDSGALAVLHRARYTDEYDALHAGIGQIDQPPVQRWLVHERGYLRTQAMDSRQLRFDDRPEIEYIQLRLHRDGPIVILGDHPRHHYVPYPAVKPGCSRVLHHLASIFDCPLLATLEVRWHQLQRDRVEGHTAPLRQTSTSMAANGATGGPRRVAQIAILGRAGPANPRALKTA</sequence>
<dbReference type="Proteomes" id="UP000048600">
    <property type="component" value="Unassembled WGS sequence"/>
</dbReference>
<gene>
    <name evidence="1" type="ORF">ERS007741_03782</name>
</gene>